<accession>A0A7W9T2C4</accession>
<reference evidence="2 3" key="1">
    <citation type="submission" date="2020-08" db="EMBL/GenBank/DDBJ databases">
        <title>Genomic Encyclopedia of Type Strains, Phase IV (KMG-IV): sequencing the most valuable type-strain genomes for metagenomic binning, comparative biology and taxonomic classification.</title>
        <authorList>
            <person name="Goeker M."/>
        </authorList>
    </citation>
    <scope>NUCLEOTIDE SEQUENCE [LARGE SCALE GENOMIC DNA]</scope>
    <source>
        <strain evidence="2 3">DSM 26718</strain>
    </source>
</reference>
<organism evidence="2 3">
    <name type="scientific">Hymenobacter luteus</name>
    <dbReference type="NCBI Taxonomy" id="1411122"/>
    <lineage>
        <taxon>Bacteria</taxon>
        <taxon>Pseudomonadati</taxon>
        <taxon>Bacteroidota</taxon>
        <taxon>Cytophagia</taxon>
        <taxon>Cytophagales</taxon>
        <taxon>Hymenobacteraceae</taxon>
        <taxon>Hymenobacter</taxon>
    </lineage>
</organism>
<dbReference type="RefSeq" id="WP_183405191.1">
    <property type="nucleotide sequence ID" value="NZ_JACHGG010000004.1"/>
</dbReference>
<dbReference type="EMBL" id="JACHGG010000004">
    <property type="protein sequence ID" value="MBB6060146.1"/>
    <property type="molecule type" value="Genomic_DNA"/>
</dbReference>
<keyword evidence="3" id="KW-1185">Reference proteome</keyword>
<keyword evidence="1" id="KW-0732">Signal</keyword>
<evidence type="ECO:0000256" key="1">
    <source>
        <dbReference type="SAM" id="SignalP"/>
    </source>
</evidence>
<name>A0A7W9T2C4_9BACT</name>
<feature type="chain" id="PRO_5031491357" description="Lipoprotein" evidence="1">
    <location>
        <begin position="24"/>
        <end position="286"/>
    </location>
</feature>
<dbReference type="PROSITE" id="PS51257">
    <property type="entry name" value="PROKAR_LIPOPROTEIN"/>
    <property type="match status" value="1"/>
</dbReference>
<evidence type="ECO:0000313" key="2">
    <source>
        <dbReference type="EMBL" id="MBB6060146.1"/>
    </source>
</evidence>
<gene>
    <name evidence="2" type="ORF">HNQ93_003012</name>
</gene>
<protein>
    <recommendedName>
        <fullName evidence="4">Lipoprotein</fullName>
    </recommendedName>
</protein>
<dbReference type="Proteomes" id="UP000532746">
    <property type="component" value="Unassembled WGS sequence"/>
</dbReference>
<proteinExistence type="predicted"/>
<evidence type="ECO:0008006" key="4">
    <source>
        <dbReference type="Google" id="ProtNLM"/>
    </source>
</evidence>
<comment type="caution">
    <text evidence="2">The sequence shown here is derived from an EMBL/GenBank/DDBJ whole genome shotgun (WGS) entry which is preliminary data.</text>
</comment>
<feature type="signal peptide" evidence="1">
    <location>
        <begin position="1"/>
        <end position="23"/>
    </location>
</feature>
<dbReference type="AlphaFoldDB" id="A0A7W9T2C4"/>
<evidence type="ECO:0000313" key="3">
    <source>
        <dbReference type="Proteomes" id="UP000532746"/>
    </source>
</evidence>
<sequence length="286" mass="29706">MNAAVLRPLGLATLASLALLTGACSKSTDPQAAAADVAASAEDQSLADEENAALTDLVEAGSPADAAVAASPAAEPADLARVAGNCFTRTYEAATRTLTLDFGSVNCLGPNGVARRGKVVAAFSGPYRQAGATVTITLIDYFRNDNRHTGTRTLTNLGNGSWKLQVQNASVTTAAGTHSWTSERQYTRTAGFGTRTILDDEYSVTGQASGTNRKGGSYSATIEQPLLKKIQAGCARTFVAGTVKILTAKEKELLLNYDPTGTQACDNLATITSNGVTRTIRLGRGL</sequence>